<evidence type="ECO:0000256" key="1">
    <source>
        <dbReference type="SAM" id="Phobius"/>
    </source>
</evidence>
<keyword evidence="1" id="KW-0812">Transmembrane</keyword>
<evidence type="ECO:0000313" key="4">
    <source>
        <dbReference type="EMBL" id="GER94955.1"/>
    </source>
</evidence>
<name>A0A5J4L5C2_9ZZZZ</name>
<dbReference type="InterPro" id="IPR006674">
    <property type="entry name" value="HD_domain"/>
</dbReference>
<dbReference type="EMBL" id="BLAB01000002">
    <property type="protein sequence ID" value="GER94955.1"/>
    <property type="molecule type" value="Genomic_DNA"/>
</dbReference>
<dbReference type="InterPro" id="IPR003607">
    <property type="entry name" value="HD/PDEase_dom"/>
</dbReference>
<dbReference type="EMBL" id="BLAB01000001">
    <property type="protein sequence ID" value="GER94833.1"/>
    <property type="molecule type" value="Genomic_DNA"/>
</dbReference>
<evidence type="ECO:0000313" key="3">
    <source>
        <dbReference type="EMBL" id="GER94833.1"/>
    </source>
</evidence>
<keyword evidence="1" id="KW-1133">Transmembrane helix</keyword>
<keyword evidence="1" id="KW-0472">Membrane</keyword>
<comment type="caution">
    <text evidence="3">The sequence shown here is derived from an EMBL/GenBank/DDBJ whole genome shotgun (WGS) entry which is preliminary data.</text>
</comment>
<dbReference type="SUPFAM" id="SSF109604">
    <property type="entry name" value="HD-domain/PDEase-like"/>
    <property type="match status" value="1"/>
</dbReference>
<feature type="transmembrane region" description="Helical" evidence="1">
    <location>
        <begin position="6"/>
        <end position="24"/>
    </location>
</feature>
<feature type="domain" description="HD" evidence="2">
    <location>
        <begin position="147"/>
        <end position="233"/>
    </location>
</feature>
<evidence type="ECO:0000259" key="2">
    <source>
        <dbReference type="Pfam" id="PF01966"/>
    </source>
</evidence>
<sequence>MRFFFFMVFIAGISYILYALYSYFSQKSRKNSSQPLKEIITLEELSKIWMEPVHDSHDINANNENKTIPEKTEEINIEYQHQRIRDFYLKHIADKPHFFRLHEKIARKLLEILDREGDCPSVVNTFNEDEGKLPKDVYDILARTTLLEHTLNVAEKMIELLGGSGPLISKAVITALAHDLGKIPSHRKLYATGDHPLVSIGLLNQIEVFNALSDKDKDEIFKAIKDHHRNSDEFLCIKLKKADQAARRKELAEKLPEPASLQQETFTDNTVKEDYIIPAFSTEAENTKAKPSDTDIFGSSIKPEREKVTITEQDLPWFDPDEYLGELNPYINRLNGGRWDAFSMSNGYVYFQVKILWEVAKKIARQKGHTEVLLGDADESMRQNILFSIVNRLRTDKDVIARGLIQDKYFGAPFVVIMRDGKKFDKGYYTPFVAEAFASTVSELEARKVGRLKDIVDVSPKFD</sequence>
<dbReference type="Pfam" id="PF01966">
    <property type="entry name" value="HD"/>
    <property type="match status" value="1"/>
</dbReference>
<organism evidence="3">
    <name type="scientific">hot springs metagenome</name>
    <dbReference type="NCBI Taxonomy" id="433727"/>
    <lineage>
        <taxon>unclassified sequences</taxon>
        <taxon>metagenomes</taxon>
        <taxon>ecological metagenomes</taxon>
    </lineage>
</organism>
<gene>
    <name evidence="3" type="ORF">A45J_2599</name>
    <name evidence="4" type="ORF">A45J_2721</name>
</gene>
<protein>
    <submittedName>
        <fullName evidence="3">HD domain-containing protein</fullName>
    </submittedName>
</protein>
<proteinExistence type="predicted"/>
<dbReference type="AlphaFoldDB" id="A0A5J4L5C2"/>
<dbReference type="Gene3D" id="1.10.3210.10">
    <property type="entry name" value="Hypothetical protein af1432"/>
    <property type="match status" value="1"/>
</dbReference>
<accession>A0A5J4L5C2</accession>
<dbReference type="CDD" id="cd00077">
    <property type="entry name" value="HDc"/>
    <property type="match status" value="1"/>
</dbReference>
<reference evidence="3" key="1">
    <citation type="submission" date="2019-10" db="EMBL/GenBank/DDBJ databases">
        <title>Metagenomic sequencing of thiosulfate-disproportionating enrichment culture.</title>
        <authorList>
            <person name="Umezawa K."/>
            <person name="Kojima H."/>
            <person name="Fukui M."/>
        </authorList>
    </citation>
    <scope>NUCLEOTIDE SEQUENCE</scope>
    <source>
        <strain evidence="3">45J</strain>
    </source>
</reference>